<evidence type="ECO:0000313" key="3">
    <source>
        <dbReference type="Proteomes" id="UP000629468"/>
    </source>
</evidence>
<protein>
    <submittedName>
        <fullName evidence="2">Uncharacterized protein</fullName>
    </submittedName>
</protein>
<keyword evidence="1" id="KW-1133">Transmembrane helix</keyword>
<feature type="transmembrane region" description="Helical" evidence="1">
    <location>
        <begin position="230"/>
        <end position="250"/>
    </location>
</feature>
<dbReference type="AlphaFoldDB" id="A0A8H7EYG7"/>
<sequence length="312" mass="35313">MSVNEFPITAAQLSGILCETLFYGIYLVTCCFVTRTLLITGNGGEGKRWVRRHEVRWVMASVAVLLFLVSTWDVSIGILHLFNAFIKAEDATLEFTNITDWINIARSVNQVLTMIIGDSVLIYRCWIVYERRWLVITPSLFLYLGSIAMAIKILETECNPATIQSITLNSSQIRPWYATFFGINAVQNFLTTGILIWRIWRIEREIDKYIVHCDDVTTRQPRYLQKVMRIIAESGAAYTLIVITTFLVDISGSNALYPTSDMALQATGIAFNVILIRSSAKRTQQIIMVNERLTTMSLRAAENVAVDAESKC</sequence>
<keyword evidence="1" id="KW-0472">Membrane</keyword>
<feature type="transmembrane region" description="Helical" evidence="1">
    <location>
        <begin position="58"/>
        <end position="81"/>
    </location>
</feature>
<evidence type="ECO:0000256" key="1">
    <source>
        <dbReference type="SAM" id="Phobius"/>
    </source>
</evidence>
<accession>A0A8H7EYG7</accession>
<proteinExistence type="predicted"/>
<feature type="transmembrane region" description="Helical" evidence="1">
    <location>
        <begin position="262"/>
        <end position="280"/>
    </location>
</feature>
<comment type="caution">
    <text evidence="2">The sequence shown here is derived from an EMBL/GenBank/DDBJ whole genome shotgun (WGS) entry which is preliminary data.</text>
</comment>
<reference evidence="2 3" key="1">
    <citation type="journal article" name="Sci. Rep.">
        <title>Telomere-to-telomere assembled and centromere annotated genomes of the two main subspecies of the button mushroom Agaricus bisporus reveal especially polymorphic chromosome ends.</title>
        <authorList>
            <person name="Sonnenberg A.S.M."/>
            <person name="Sedaghat-Telgerd N."/>
            <person name="Lavrijssen B."/>
            <person name="Ohm R.A."/>
            <person name="Hendrickx P.M."/>
            <person name="Scholtmeijer K."/>
            <person name="Baars J.J.P."/>
            <person name="van Peer A."/>
        </authorList>
    </citation>
    <scope>NUCLEOTIDE SEQUENCE [LARGE SCALE GENOMIC DNA]</scope>
    <source>
        <strain evidence="2 3">H119_p4</strain>
    </source>
</reference>
<feature type="transmembrane region" description="Helical" evidence="1">
    <location>
        <begin position="174"/>
        <end position="200"/>
    </location>
</feature>
<name>A0A8H7EYG7_AGABI</name>
<dbReference type="Proteomes" id="UP000629468">
    <property type="component" value="Unassembled WGS sequence"/>
</dbReference>
<feature type="transmembrane region" description="Helical" evidence="1">
    <location>
        <begin position="133"/>
        <end position="154"/>
    </location>
</feature>
<keyword evidence="1" id="KW-0812">Transmembrane</keyword>
<feature type="transmembrane region" description="Helical" evidence="1">
    <location>
        <begin position="20"/>
        <end position="38"/>
    </location>
</feature>
<gene>
    <name evidence="2" type="ORF">Agabi119p4_8143</name>
</gene>
<dbReference type="EMBL" id="JABXXO010000011">
    <property type="protein sequence ID" value="KAF7763606.1"/>
    <property type="molecule type" value="Genomic_DNA"/>
</dbReference>
<evidence type="ECO:0000313" key="2">
    <source>
        <dbReference type="EMBL" id="KAF7763606.1"/>
    </source>
</evidence>
<organism evidence="2 3">
    <name type="scientific">Agaricus bisporus var. burnettii</name>
    <dbReference type="NCBI Taxonomy" id="192524"/>
    <lineage>
        <taxon>Eukaryota</taxon>
        <taxon>Fungi</taxon>
        <taxon>Dikarya</taxon>
        <taxon>Basidiomycota</taxon>
        <taxon>Agaricomycotina</taxon>
        <taxon>Agaricomycetes</taxon>
        <taxon>Agaricomycetidae</taxon>
        <taxon>Agaricales</taxon>
        <taxon>Agaricineae</taxon>
        <taxon>Agaricaceae</taxon>
        <taxon>Agaricus</taxon>
    </lineage>
</organism>